<dbReference type="RefSeq" id="WP_134425383.1">
    <property type="nucleotide sequence ID" value="NZ_SOHA01000039.1"/>
</dbReference>
<protein>
    <recommendedName>
        <fullName evidence="3">Phage head morphogenesis domain-containing protein</fullName>
    </recommendedName>
</protein>
<dbReference type="EMBL" id="SOHA01000039">
    <property type="protein sequence ID" value="TFD27513.1"/>
    <property type="molecule type" value="Genomic_DNA"/>
</dbReference>
<dbReference type="AlphaFoldDB" id="A0A4Y8JSS0"/>
<reference evidence="1 2" key="1">
    <citation type="submission" date="2019-03" db="EMBL/GenBank/DDBJ databases">
        <title>Genomics of glacier-inhabiting Cryobacterium strains.</title>
        <authorList>
            <person name="Liu Q."/>
            <person name="Xin Y.-H."/>
        </authorList>
    </citation>
    <scope>NUCLEOTIDE SEQUENCE [LARGE SCALE GENOMIC DNA]</scope>
    <source>
        <strain evidence="1 2">TMT1-51</strain>
    </source>
</reference>
<evidence type="ECO:0008006" key="3">
    <source>
        <dbReference type="Google" id="ProtNLM"/>
    </source>
</evidence>
<proteinExistence type="predicted"/>
<sequence length="288" mass="31165">MDQRQALLLSRTQASYVNLVAATRDQVGLFIANRWEGLGNYRDADFIAYENAVIPVVLSGERRVAQLTNSYLAGMQNIATGKNAAAPPLDIEAVTGAPLRQGVEPSTVYHRPAVTMYSALSKGTPFVTAAKQGLARARNLASTDLQLAKTHTVARQGRYAWYRRRLTGAENCALCVIASTQRYHQGDLQPIHPACDCYCQEENTQDPGQIIEPDLLDATHGAIASFTGTGSDRSARIIDGHGKSITLRDGSSKAADYTDLVVTRQHGEYGPVIGWRDDAFTSAADLGL</sequence>
<dbReference type="Proteomes" id="UP000297472">
    <property type="component" value="Unassembled WGS sequence"/>
</dbReference>
<accession>A0A4Y8JSS0</accession>
<evidence type="ECO:0000313" key="2">
    <source>
        <dbReference type="Proteomes" id="UP000297472"/>
    </source>
</evidence>
<comment type="caution">
    <text evidence="1">The sequence shown here is derived from an EMBL/GenBank/DDBJ whole genome shotgun (WGS) entry which is preliminary data.</text>
</comment>
<name>A0A4Y8JSS0_9MICO</name>
<organism evidence="1 2">
    <name type="scientific">Cryobacterium cryoconiti</name>
    <dbReference type="NCBI Taxonomy" id="1259239"/>
    <lineage>
        <taxon>Bacteria</taxon>
        <taxon>Bacillati</taxon>
        <taxon>Actinomycetota</taxon>
        <taxon>Actinomycetes</taxon>
        <taxon>Micrococcales</taxon>
        <taxon>Microbacteriaceae</taxon>
        <taxon>Cryobacterium</taxon>
    </lineage>
</organism>
<gene>
    <name evidence="1" type="ORF">E3T49_13305</name>
</gene>
<dbReference type="OrthoDB" id="3268595at2"/>
<keyword evidence="2" id="KW-1185">Reference proteome</keyword>
<evidence type="ECO:0000313" key="1">
    <source>
        <dbReference type="EMBL" id="TFD27513.1"/>
    </source>
</evidence>